<dbReference type="InterPro" id="IPR005174">
    <property type="entry name" value="KIB1-4_b-propeller"/>
</dbReference>
<dbReference type="Gene3D" id="1.20.1280.50">
    <property type="match status" value="1"/>
</dbReference>
<dbReference type="PANTHER" id="PTHR44586:SF25">
    <property type="entry name" value="(WILD MALAYSIAN BANANA) HYPOTHETICAL PROTEIN"/>
    <property type="match status" value="1"/>
</dbReference>
<dbReference type="InterPro" id="IPR001810">
    <property type="entry name" value="F-box_dom"/>
</dbReference>
<dbReference type="InterPro" id="IPR036047">
    <property type="entry name" value="F-box-like_dom_sf"/>
</dbReference>
<gene>
    <name evidence="2" type="ORF">ZIOFF_019860</name>
</gene>
<dbReference type="SMART" id="SM00256">
    <property type="entry name" value="FBOX"/>
    <property type="match status" value="1"/>
</dbReference>
<feature type="domain" description="F-box" evidence="1">
    <location>
        <begin position="13"/>
        <end position="59"/>
    </location>
</feature>
<dbReference type="Pfam" id="PF00646">
    <property type="entry name" value="F-box"/>
    <property type="match status" value="1"/>
</dbReference>
<sequence length="401" mass="45237">MAQHRSTVMATAASSWSQLPIDILVSIFCELPIRQILRCTLVCAHWSDAVRSLRYSSRLKLPPQFPWLLFSGERSHSGLSVAHFYNHLEKASHALTLPDPPIHRRLCIGSAHGWLITADHRSMLQLLNPLTGEHVDLPHLPDYIKHVYSLRGELRHFKLDDFPWYVHPGELRSQFFKATLSANPSQGSYTVVLIHGGLFKLSFARAGDEKWTTLDGIMHCDAAFMDGTLYAATRSGGVQAWDLSAPDPTLRHILPATVASRSHRYYLARTPSGELLHVRTDFLFGSLFDCLTNRRIIKVSRVDVERGRSIEVGDLGGCALFLGSNQSICLSSAMFPGLEPDSVYITEDDRCQKKQKEDEQVRKLMAYRLTDDKCWSIPLPNLNRSLLIWITPNICNTDYAT</sequence>
<name>A0A8J5HAA9_ZINOF</name>
<dbReference type="SUPFAM" id="SSF81383">
    <property type="entry name" value="F-box domain"/>
    <property type="match status" value="1"/>
</dbReference>
<dbReference type="EMBL" id="JACMSC010000005">
    <property type="protein sequence ID" value="KAG6522709.1"/>
    <property type="molecule type" value="Genomic_DNA"/>
</dbReference>
<keyword evidence="3" id="KW-1185">Reference proteome</keyword>
<dbReference type="AlphaFoldDB" id="A0A8J5HAA9"/>
<evidence type="ECO:0000313" key="3">
    <source>
        <dbReference type="Proteomes" id="UP000734854"/>
    </source>
</evidence>
<dbReference type="PROSITE" id="PS50181">
    <property type="entry name" value="FBOX"/>
    <property type="match status" value="1"/>
</dbReference>
<dbReference type="Pfam" id="PF03478">
    <property type="entry name" value="Beta-prop_KIB1-4"/>
    <property type="match status" value="1"/>
</dbReference>
<dbReference type="PANTHER" id="PTHR44586">
    <property type="entry name" value="F-BOX DOMAIN CONTAINING PROTEIN, EXPRESSED"/>
    <property type="match status" value="1"/>
</dbReference>
<evidence type="ECO:0000313" key="2">
    <source>
        <dbReference type="EMBL" id="KAG6522709.1"/>
    </source>
</evidence>
<dbReference type="Proteomes" id="UP000734854">
    <property type="component" value="Unassembled WGS sequence"/>
</dbReference>
<accession>A0A8J5HAA9</accession>
<reference evidence="2 3" key="1">
    <citation type="submission" date="2020-08" db="EMBL/GenBank/DDBJ databases">
        <title>Plant Genome Project.</title>
        <authorList>
            <person name="Zhang R.-G."/>
        </authorList>
    </citation>
    <scope>NUCLEOTIDE SEQUENCE [LARGE SCALE GENOMIC DNA]</scope>
    <source>
        <tissue evidence="2">Rhizome</tissue>
    </source>
</reference>
<proteinExistence type="predicted"/>
<evidence type="ECO:0000259" key="1">
    <source>
        <dbReference type="PROSITE" id="PS50181"/>
    </source>
</evidence>
<comment type="caution">
    <text evidence="2">The sequence shown here is derived from an EMBL/GenBank/DDBJ whole genome shotgun (WGS) entry which is preliminary data.</text>
</comment>
<organism evidence="2 3">
    <name type="scientific">Zingiber officinale</name>
    <name type="common">Ginger</name>
    <name type="synonym">Amomum zingiber</name>
    <dbReference type="NCBI Taxonomy" id="94328"/>
    <lineage>
        <taxon>Eukaryota</taxon>
        <taxon>Viridiplantae</taxon>
        <taxon>Streptophyta</taxon>
        <taxon>Embryophyta</taxon>
        <taxon>Tracheophyta</taxon>
        <taxon>Spermatophyta</taxon>
        <taxon>Magnoliopsida</taxon>
        <taxon>Liliopsida</taxon>
        <taxon>Zingiberales</taxon>
        <taxon>Zingiberaceae</taxon>
        <taxon>Zingiber</taxon>
    </lineage>
</organism>
<protein>
    <recommendedName>
        <fullName evidence="1">F-box domain-containing protein</fullName>
    </recommendedName>
</protein>